<evidence type="ECO:0000256" key="1">
    <source>
        <dbReference type="ARBA" id="ARBA00000287"/>
    </source>
</evidence>
<comment type="subcellular location">
    <subcellularLocation>
        <location evidence="2">Endomembrane system</location>
        <topology evidence="2">Multi-pass membrane protein</topology>
    </subcellularLocation>
</comment>
<dbReference type="EMBL" id="QREG01000007">
    <property type="protein sequence ID" value="RED99742.1"/>
    <property type="molecule type" value="Genomic_DNA"/>
</dbReference>
<evidence type="ECO:0000256" key="16">
    <source>
        <dbReference type="SAM" id="Phobius"/>
    </source>
</evidence>
<dbReference type="GO" id="GO:0003882">
    <property type="term" value="F:CDP-diacylglycerol-serine O-phosphatidyltransferase activity"/>
    <property type="evidence" value="ECO:0007669"/>
    <property type="project" value="UniProtKB-EC"/>
</dbReference>
<dbReference type="InterPro" id="IPR004533">
    <property type="entry name" value="CDP-diaglyc--ser_O-PTrfase"/>
</dbReference>
<dbReference type="InterPro" id="IPR043130">
    <property type="entry name" value="CDP-OH_PTrfase_TM_dom"/>
</dbReference>
<feature type="transmembrane region" description="Helical" evidence="16">
    <location>
        <begin position="121"/>
        <end position="139"/>
    </location>
</feature>
<dbReference type="Pfam" id="PF01066">
    <property type="entry name" value="CDP-OH_P_transf"/>
    <property type="match status" value="1"/>
</dbReference>
<keyword evidence="10" id="KW-0443">Lipid metabolism</keyword>
<dbReference type="RefSeq" id="WP_185148293.1">
    <property type="nucleotide sequence ID" value="NZ_QREG01000007.1"/>
</dbReference>
<keyword evidence="18" id="KW-1185">Reference proteome</keyword>
<comment type="similarity">
    <text evidence="3 15">Belongs to the CDP-alcohol phosphatidyltransferase class-I family.</text>
</comment>
<evidence type="ECO:0000313" key="17">
    <source>
        <dbReference type="EMBL" id="RED99742.1"/>
    </source>
</evidence>
<comment type="caution">
    <text evidence="17">The sequence shown here is derived from an EMBL/GenBank/DDBJ whole genome shotgun (WGS) entry which is preliminary data.</text>
</comment>
<comment type="catalytic activity">
    <reaction evidence="1">
        <text>a CDP-1,2-diacyl-sn-glycerol + L-serine = a 1,2-diacyl-sn-glycero-3-phospho-L-serine + CMP + H(+)</text>
        <dbReference type="Rhea" id="RHEA:16913"/>
        <dbReference type="ChEBI" id="CHEBI:15378"/>
        <dbReference type="ChEBI" id="CHEBI:33384"/>
        <dbReference type="ChEBI" id="CHEBI:57262"/>
        <dbReference type="ChEBI" id="CHEBI:58332"/>
        <dbReference type="ChEBI" id="CHEBI:60377"/>
        <dbReference type="EC" id="2.7.8.8"/>
    </reaction>
</comment>
<evidence type="ECO:0000256" key="2">
    <source>
        <dbReference type="ARBA" id="ARBA00004127"/>
    </source>
</evidence>
<dbReference type="PROSITE" id="PS00379">
    <property type="entry name" value="CDP_ALCOHOL_P_TRANSF"/>
    <property type="match status" value="1"/>
</dbReference>
<dbReference type="AlphaFoldDB" id="A0A3D9L5N6"/>
<dbReference type="InterPro" id="IPR000462">
    <property type="entry name" value="CDP-OH_P_trans"/>
</dbReference>
<evidence type="ECO:0000256" key="6">
    <source>
        <dbReference type="ARBA" id="ARBA00022516"/>
    </source>
</evidence>
<dbReference type="EC" id="2.7.8.8" evidence="4"/>
<evidence type="ECO:0000256" key="15">
    <source>
        <dbReference type="RuleBase" id="RU003750"/>
    </source>
</evidence>
<feature type="transmembrane region" description="Helical" evidence="16">
    <location>
        <begin position="31"/>
        <end position="53"/>
    </location>
</feature>
<evidence type="ECO:0000313" key="18">
    <source>
        <dbReference type="Proteomes" id="UP000256779"/>
    </source>
</evidence>
<keyword evidence="11 16" id="KW-0472">Membrane</keyword>
<evidence type="ECO:0000256" key="8">
    <source>
        <dbReference type="ARBA" id="ARBA00022692"/>
    </source>
</evidence>
<proteinExistence type="inferred from homology"/>
<feature type="transmembrane region" description="Helical" evidence="16">
    <location>
        <begin position="184"/>
        <end position="215"/>
    </location>
</feature>
<dbReference type="PANTHER" id="PTHR14269:SF61">
    <property type="entry name" value="CDP-DIACYLGLYCEROL--SERINE O-PHOSPHATIDYLTRANSFERASE"/>
    <property type="match status" value="1"/>
</dbReference>
<feature type="transmembrane region" description="Helical" evidence="16">
    <location>
        <begin position="7"/>
        <end position="25"/>
    </location>
</feature>
<protein>
    <recommendedName>
        <fullName evidence="5">CDP-diacylglycerol--serine O-phosphatidyltransferase</fullName>
        <ecNumber evidence="4">2.7.8.8</ecNumber>
    </recommendedName>
    <alternativeName>
        <fullName evidence="14">Phosphatidylserine synthase</fullName>
    </alternativeName>
</protein>
<name>A0A3D9L5N6_MARFU</name>
<organism evidence="17 18">
    <name type="scientific">Marinoscillum furvescens DSM 4134</name>
    <dbReference type="NCBI Taxonomy" id="1122208"/>
    <lineage>
        <taxon>Bacteria</taxon>
        <taxon>Pseudomonadati</taxon>
        <taxon>Bacteroidota</taxon>
        <taxon>Cytophagia</taxon>
        <taxon>Cytophagales</taxon>
        <taxon>Reichenbachiellaceae</taxon>
        <taxon>Marinoscillum</taxon>
    </lineage>
</organism>
<keyword evidence="6" id="KW-0444">Lipid biosynthesis</keyword>
<evidence type="ECO:0000256" key="11">
    <source>
        <dbReference type="ARBA" id="ARBA00023136"/>
    </source>
</evidence>
<dbReference type="GO" id="GO:0012505">
    <property type="term" value="C:endomembrane system"/>
    <property type="evidence" value="ECO:0007669"/>
    <property type="project" value="UniProtKB-SubCell"/>
</dbReference>
<dbReference type="GO" id="GO:0016020">
    <property type="term" value="C:membrane"/>
    <property type="evidence" value="ECO:0007669"/>
    <property type="project" value="InterPro"/>
</dbReference>
<dbReference type="Proteomes" id="UP000256779">
    <property type="component" value="Unassembled WGS sequence"/>
</dbReference>
<evidence type="ECO:0000256" key="3">
    <source>
        <dbReference type="ARBA" id="ARBA00010441"/>
    </source>
</evidence>
<dbReference type="InterPro" id="IPR048254">
    <property type="entry name" value="CDP_ALCOHOL_P_TRANSF_CS"/>
</dbReference>
<reference evidence="17 18" key="1">
    <citation type="submission" date="2018-07" db="EMBL/GenBank/DDBJ databases">
        <title>Genomic Encyclopedia of Type Strains, Phase IV (KMG-IV): sequencing the most valuable type-strain genomes for metagenomic binning, comparative biology and taxonomic classification.</title>
        <authorList>
            <person name="Goeker M."/>
        </authorList>
    </citation>
    <scope>NUCLEOTIDE SEQUENCE [LARGE SCALE GENOMIC DNA]</scope>
    <source>
        <strain evidence="17 18">DSM 4134</strain>
    </source>
</reference>
<evidence type="ECO:0000256" key="9">
    <source>
        <dbReference type="ARBA" id="ARBA00022989"/>
    </source>
</evidence>
<feature type="transmembrane region" description="Helical" evidence="16">
    <location>
        <begin position="90"/>
        <end position="109"/>
    </location>
</feature>
<keyword evidence="8 16" id="KW-0812">Transmembrane</keyword>
<keyword evidence="9 16" id="KW-1133">Transmembrane helix</keyword>
<dbReference type="PROSITE" id="PS51257">
    <property type="entry name" value="PROKAR_LIPOPROTEIN"/>
    <property type="match status" value="1"/>
</dbReference>
<dbReference type="GO" id="GO:0008654">
    <property type="term" value="P:phospholipid biosynthetic process"/>
    <property type="evidence" value="ECO:0007669"/>
    <property type="project" value="UniProtKB-KW"/>
</dbReference>
<evidence type="ECO:0000256" key="10">
    <source>
        <dbReference type="ARBA" id="ARBA00023098"/>
    </source>
</evidence>
<accession>A0A3D9L5N6</accession>
<evidence type="ECO:0000256" key="4">
    <source>
        <dbReference type="ARBA" id="ARBA00013174"/>
    </source>
</evidence>
<feature type="transmembrane region" description="Helical" evidence="16">
    <location>
        <begin position="151"/>
        <end position="172"/>
    </location>
</feature>
<dbReference type="NCBIfam" id="TIGR00473">
    <property type="entry name" value="pssA"/>
    <property type="match status" value="1"/>
</dbReference>
<sequence length="224" mass="24590">MKKHIPNSLTCLNLITGAIGCIAIIRGNSEWAIYFVLISAFFDFLDGFAARLLHVQSAIGKELDSLADVISFGLLPSLFVFAQLEQQLDQPYLPYVALLIGAFSAIRLAKFNTDDRQSDQFIGLPTPANALLLTSLPLLPSAIDLSGYPLLALALVTCYLLVAPLPMIALKFNDWSWKNNQLKYSLVILIVLLVAMLQLKALPFVIPAYVVLSIIGNFRPAKDV</sequence>
<dbReference type="Gene3D" id="1.20.120.1760">
    <property type="match status" value="1"/>
</dbReference>
<keyword evidence="13" id="KW-1208">Phospholipid metabolism</keyword>
<dbReference type="InterPro" id="IPR050324">
    <property type="entry name" value="CDP-alcohol_PTase-I"/>
</dbReference>
<evidence type="ECO:0000256" key="13">
    <source>
        <dbReference type="ARBA" id="ARBA00023264"/>
    </source>
</evidence>
<evidence type="ECO:0000256" key="12">
    <source>
        <dbReference type="ARBA" id="ARBA00023209"/>
    </source>
</evidence>
<keyword evidence="12" id="KW-0594">Phospholipid biosynthesis</keyword>
<gene>
    <name evidence="17" type="ORF">C7460_10724</name>
</gene>
<evidence type="ECO:0000256" key="14">
    <source>
        <dbReference type="ARBA" id="ARBA00032361"/>
    </source>
</evidence>
<dbReference type="PANTHER" id="PTHR14269">
    <property type="entry name" value="CDP-DIACYLGLYCEROL--GLYCEROL-3-PHOSPHATE 3-PHOSPHATIDYLTRANSFERASE-RELATED"/>
    <property type="match status" value="1"/>
</dbReference>
<evidence type="ECO:0000256" key="5">
    <source>
        <dbReference type="ARBA" id="ARBA00017171"/>
    </source>
</evidence>
<feature type="transmembrane region" description="Helical" evidence="16">
    <location>
        <begin position="65"/>
        <end position="84"/>
    </location>
</feature>
<evidence type="ECO:0000256" key="7">
    <source>
        <dbReference type="ARBA" id="ARBA00022679"/>
    </source>
</evidence>
<keyword evidence="7 15" id="KW-0808">Transferase</keyword>